<dbReference type="Proteomes" id="UP000325313">
    <property type="component" value="Unassembled WGS sequence"/>
</dbReference>
<gene>
    <name evidence="2" type="ORF">PGTUg99_003141</name>
</gene>
<feature type="non-terminal residue" evidence="2">
    <location>
        <position position="55"/>
    </location>
</feature>
<protein>
    <submittedName>
        <fullName evidence="2">Uncharacterized protein</fullName>
    </submittedName>
</protein>
<feature type="compositionally biased region" description="Low complexity" evidence="1">
    <location>
        <begin position="21"/>
        <end position="33"/>
    </location>
</feature>
<dbReference type="AlphaFoldDB" id="A0A5B0PAR2"/>
<feature type="region of interest" description="Disordered" evidence="1">
    <location>
        <begin position="18"/>
        <end position="41"/>
    </location>
</feature>
<feature type="non-terminal residue" evidence="2">
    <location>
        <position position="1"/>
    </location>
</feature>
<proteinExistence type="predicted"/>
<comment type="caution">
    <text evidence="2">The sequence shown here is derived from an EMBL/GenBank/DDBJ whole genome shotgun (WGS) entry which is preliminary data.</text>
</comment>
<evidence type="ECO:0000313" key="3">
    <source>
        <dbReference type="Proteomes" id="UP000325313"/>
    </source>
</evidence>
<reference evidence="2 3" key="1">
    <citation type="submission" date="2019-05" db="EMBL/GenBank/DDBJ databases">
        <title>Emergence of the Ug99 lineage of the wheat stem rust pathogen through somatic hybridization.</title>
        <authorList>
            <person name="Li F."/>
            <person name="Upadhyaya N.M."/>
            <person name="Sperschneider J."/>
            <person name="Matny O."/>
            <person name="Nguyen-Phuc H."/>
            <person name="Mago R."/>
            <person name="Raley C."/>
            <person name="Miller M.E."/>
            <person name="Silverstein K.A.T."/>
            <person name="Henningsen E."/>
            <person name="Hirsch C.D."/>
            <person name="Visser B."/>
            <person name="Pretorius Z.A."/>
            <person name="Steffenson B.J."/>
            <person name="Schwessinger B."/>
            <person name="Dodds P.N."/>
            <person name="Figueroa M."/>
        </authorList>
    </citation>
    <scope>NUCLEOTIDE SEQUENCE [LARGE SCALE GENOMIC DNA]</scope>
    <source>
        <strain evidence="2 3">Ug99</strain>
    </source>
</reference>
<accession>A0A5B0PAR2</accession>
<evidence type="ECO:0000256" key="1">
    <source>
        <dbReference type="SAM" id="MobiDB-lite"/>
    </source>
</evidence>
<dbReference type="EMBL" id="VDEP01000364">
    <property type="protein sequence ID" value="KAA1096999.1"/>
    <property type="molecule type" value="Genomic_DNA"/>
</dbReference>
<sequence length="55" mass="6158">TSNWSDPLTITSWQSSRLFATSSSPEPTPRTSRGNSLISPRLPTHRSWQSLLLFA</sequence>
<organism evidence="2 3">
    <name type="scientific">Puccinia graminis f. sp. tritici</name>
    <dbReference type="NCBI Taxonomy" id="56615"/>
    <lineage>
        <taxon>Eukaryota</taxon>
        <taxon>Fungi</taxon>
        <taxon>Dikarya</taxon>
        <taxon>Basidiomycota</taxon>
        <taxon>Pucciniomycotina</taxon>
        <taxon>Pucciniomycetes</taxon>
        <taxon>Pucciniales</taxon>
        <taxon>Pucciniaceae</taxon>
        <taxon>Puccinia</taxon>
    </lineage>
</organism>
<evidence type="ECO:0000313" key="2">
    <source>
        <dbReference type="EMBL" id="KAA1096999.1"/>
    </source>
</evidence>
<name>A0A5B0PAR2_PUCGR</name>